<dbReference type="AlphaFoldDB" id="A0A6C0IG05"/>
<organism evidence="1">
    <name type="scientific">viral metagenome</name>
    <dbReference type="NCBI Taxonomy" id="1070528"/>
    <lineage>
        <taxon>unclassified sequences</taxon>
        <taxon>metagenomes</taxon>
        <taxon>organismal metagenomes</taxon>
    </lineage>
</organism>
<protein>
    <submittedName>
        <fullName evidence="1">Uncharacterized protein</fullName>
    </submittedName>
</protein>
<proteinExistence type="predicted"/>
<dbReference type="EMBL" id="MN740166">
    <property type="protein sequence ID" value="QHT91590.1"/>
    <property type="molecule type" value="Genomic_DNA"/>
</dbReference>
<evidence type="ECO:0000313" key="1">
    <source>
        <dbReference type="EMBL" id="QHT91590.1"/>
    </source>
</evidence>
<name>A0A6C0IG05_9ZZZZ</name>
<reference evidence="1" key="1">
    <citation type="journal article" date="2020" name="Nature">
        <title>Giant virus diversity and host interactions through global metagenomics.</title>
        <authorList>
            <person name="Schulz F."/>
            <person name="Roux S."/>
            <person name="Paez-Espino D."/>
            <person name="Jungbluth S."/>
            <person name="Walsh D.A."/>
            <person name="Denef V.J."/>
            <person name="McMahon K.D."/>
            <person name="Konstantinidis K.T."/>
            <person name="Eloe-Fadrosh E.A."/>
            <person name="Kyrpides N.C."/>
            <person name="Woyke T."/>
        </authorList>
    </citation>
    <scope>NUCLEOTIDE SEQUENCE</scope>
    <source>
        <strain evidence="1">GVMAG-M-3300023184-77</strain>
    </source>
</reference>
<accession>A0A6C0IG05</accession>
<sequence length="188" mass="22129">MEWSIPLQKLEVGKVQICEIQHNEKSIVPLAYFDGQNTFSYLNIILPKFNIDVFEPTTGKLDILLNDSHSQAKISALQISLLNAVFIQQSIWFQNKNFPLEVLEKSFKPIIENDILHLYFPVQYNNDIHIYKDKVWYTSYQPGLLQKGNTVRILFRIQGLSFHKNNYTKEWTGKFRLQHRILAILIFD</sequence>